<evidence type="ECO:0000259" key="4">
    <source>
        <dbReference type="Pfam" id="PF25973"/>
    </source>
</evidence>
<dbReference type="SUPFAM" id="SSF111369">
    <property type="entry name" value="HlyD-like secretion proteins"/>
    <property type="match status" value="1"/>
</dbReference>
<proteinExistence type="inferred from homology"/>
<sequence>MKASQLFAGLIVVAAAAWIGSGMIGGSEPASSAPETQPQSARPPFRVAVQTVENADHARRIVLSGRTEADRRVDVVARTNGIVEKLPIRRGSVVKQGEEIAVLSDEAREALVGQAKARLEQRRAELKARLRLIETGNLAALQKPVLEAELSAAEAAFAQAEAERDRNVVRAPFDGVVNVLHVREGQALQVGSNIAEVVALEPMLAVVEIAERELGGVRVGDAAEVAFANGGTARGRVRFVSAVASPQTRTYRVDVELENGAAPVPDGITCEVALTLARVQAAAVPRSALVFSAQGQLGLRTVDDAGVVGFVPVKLAEDGLESVWVTGLPPSARVIVQGQDFVAEGQKVEPVTTTTVSQRS</sequence>
<dbReference type="PANTHER" id="PTHR30469:SF29">
    <property type="entry name" value="BLR2860 PROTEIN"/>
    <property type="match status" value="1"/>
</dbReference>
<keyword evidence="6" id="KW-1185">Reference proteome</keyword>
<dbReference type="Gene3D" id="1.10.287.470">
    <property type="entry name" value="Helix hairpin bin"/>
    <property type="match status" value="1"/>
</dbReference>
<evidence type="ECO:0000313" key="6">
    <source>
        <dbReference type="Proteomes" id="UP001429580"/>
    </source>
</evidence>
<dbReference type="RefSeq" id="WP_166954667.1">
    <property type="nucleotide sequence ID" value="NZ_JAASQI010000008.1"/>
</dbReference>
<evidence type="ECO:0000259" key="3">
    <source>
        <dbReference type="Pfam" id="PF25954"/>
    </source>
</evidence>
<reference evidence="5 6" key="1">
    <citation type="submission" date="2020-03" db="EMBL/GenBank/DDBJ databases">
        <title>Genomic Encyclopedia of Type Strains, Phase IV (KMG-IV): sequencing the most valuable type-strain genomes for metagenomic binning, comparative biology and taxonomic classification.</title>
        <authorList>
            <person name="Goeker M."/>
        </authorList>
    </citation>
    <scope>NUCLEOTIDE SEQUENCE [LARGE SCALE GENOMIC DNA]</scope>
    <source>
        <strain evidence="5 6">DSM 103870</strain>
    </source>
</reference>
<evidence type="ECO:0000313" key="5">
    <source>
        <dbReference type="EMBL" id="NIJ59398.1"/>
    </source>
</evidence>
<comment type="caution">
    <text evidence="5">The sequence shown here is derived from an EMBL/GenBank/DDBJ whole genome shotgun (WGS) entry which is preliminary data.</text>
</comment>
<feature type="domain" description="CusB-like beta-barrel" evidence="3">
    <location>
        <begin position="206"/>
        <end position="274"/>
    </location>
</feature>
<protein>
    <submittedName>
        <fullName evidence="5">Multidrug efflux system membrane fusion protein</fullName>
    </submittedName>
</protein>
<organism evidence="5 6">
    <name type="scientific">Pseudochelatococcus lubricantis</name>
    <dbReference type="NCBI Taxonomy" id="1538102"/>
    <lineage>
        <taxon>Bacteria</taxon>
        <taxon>Pseudomonadati</taxon>
        <taxon>Pseudomonadota</taxon>
        <taxon>Alphaproteobacteria</taxon>
        <taxon>Hyphomicrobiales</taxon>
        <taxon>Chelatococcaceae</taxon>
        <taxon>Pseudochelatococcus</taxon>
    </lineage>
</organism>
<dbReference type="InterPro" id="IPR058647">
    <property type="entry name" value="BSH_CzcB-like"/>
</dbReference>
<dbReference type="NCBIfam" id="TIGR01730">
    <property type="entry name" value="RND_mfp"/>
    <property type="match status" value="1"/>
</dbReference>
<name>A0ABX0V481_9HYPH</name>
<accession>A0ABX0V481</accession>
<dbReference type="Gene3D" id="2.40.50.100">
    <property type="match status" value="1"/>
</dbReference>
<evidence type="ECO:0000256" key="1">
    <source>
        <dbReference type="ARBA" id="ARBA00009477"/>
    </source>
</evidence>
<dbReference type="InterPro" id="IPR058792">
    <property type="entry name" value="Beta-barrel_RND_2"/>
</dbReference>
<dbReference type="PANTHER" id="PTHR30469">
    <property type="entry name" value="MULTIDRUG RESISTANCE PROTEIN MDTA"/>
    <property type="match status" value="1"/>
</dbReference>
<dbReference type="Gene3D" id="2.40.420.20">
    <property type="match status" value="1"/>
</dbReference>
<gene>
    <name evidence="5" type="ORF">FHS82_003253</name>
</gene>
<keyword evidence="2" id="KW-0175">Coiled coil</keyword>
<feature type="coiled-coil region" evidence="2">
    <location>
        <begin position="116"/>
        <end position="163"/>
    </location>
</feature>
<dbReference type="EMBL" id="JAASQI010000008">
    <property type="protein sequence ID" value="NIJ59398.1"/>
    <property type="molecule type" value="Genomic_DNA"/>
</dbReference>
<dbReference type="Proteomes" id="UP001429580">
    <property type="component" value="Unassembled WGS sequence"/>
</dbReference>
<dbReference type="Gene3D" id="2.40.30.170">
    <property type="match status" value="1"/>
</dbReference>
<comment type="similarity">
    <text evidence="1">Belongs to the membrane fusion protein (MFP) (TC 8.A.1) family.</text>
</comment>
<evidence type="ECO:0000256" key="2">
    <source>
        <dbReference type="SAM" id="Coils"/>
    </source>
</evidence>
<feature type="domain" description="CzcB-like barrel-sandwich hybrid" evidence="4">
    <location>
        <begin position="73"/>
        <end position="197"/>
    </location>
</feature>
<dbReference type="InterPro" id="IPR006143">
    <property type="entry name" value="RND_pump_MFP"/>
</dbReference>
<dbReference type="Pfam" id="PF25973">
    <property type="entry name" value="BSH_CzcB"/>
    <property type="match status" value="1"/>
</dbReference>
<dbReference type="Pfam" id="PF25954">
    <property type="entry name" value="Beta-barrel_RND_2"/>
    <property type="match status" value="1"/>
</dbReference>